<evidence type="ECO:0000256" key="4">
    <source>
        <dbReference type="SAM" id="Phobius"/>
    </source>
</evidence>
<dbReference type="Gene3D" id="1.20.1250.20">
    <property type="entry name" value="MFS general substrate transporter like domains"/>
    <property type="match status" value="2"/>
</dbReference>
<accession>A0ABS5VRD8</accession>
<dbReference type="InterPro" id="IPR036259">
    <property type="entry name" value="MFS_trans_sf"/>
</dbReference>
<dbReference type="PANTHER" id="PTHR23526:SF2">
    <property type="entry name" value="MAJOR FACILITATOR SUPERFAMILY (MFS) PROFILE DOMAIN-CONTAINING PROTEIN"/>
    <property type="match status" value="1"/>
</dbReference>
<evidence type="ECO:0000256" key="2">
    <source>
        <dbReference type="ARBA" id="ARBA00022989"/>
    </source>
</evidence>
<dbReference type="CDD" id="cd06174">
    <property type="entry name" value="MFS"/>
    <property type="match status" value="1"/>
</dbReference>
<dbReference type="Pfam" id="PF07690">
    <property type="entry name" value="MFS_1"/>
    <property type="match status" value="1"/>
</dbReference>
<sequence>MDLRPRQALTEQEVNRGLKLVIGDGLAAEAMTTFTGGAFLVAMALLMGASNFQIGLLAAMPTFTNLFQLISIWLVRRFNNRRIVAVFCSLFARVPLIVIGVLALLTPSTNSINLLIFFLFFYYLFGSIAGPSWNSWMKDLVPEKNLGTYFAKRSSYTQTLNVVLSLLLAFTVDFVKSNYAHLELRTYATMFITGGSIGIIGALVLGNVKEPRTEMTKENIFKLFMRPLRDGNFQRLLFFNSGWNLALSIATPFFTVFMMKSLGLSLSFIIALSILSQLSSIFTIRMWGKFADRYSNKTIIAIGAPLYILCIIAWCFVGLYKAFYANMILLACIHIFTGISTAGINLSITNLGLKLAPKENAIVYLSARNMILSLFGSVGPLIGGRLADYFMNRSLTLNVEWESPSTQKVFHLISLHEWNFLFLIGALLALIALELLVHVKEVGEVEKELVVRIMRSSIKSNLKDFFVIGTLISWHEQLWEVIKRRLSFR</sequence>
<feature type="transmembrane region" description="Helical" evidence="4">
    <location>
        <begin position="264"/>
        <end position="287"/>
    </location>
</feature>
<protein>
    <submittedName>
        <fullName evidence="5">MFS transporter</fullName>
    </submittedName>
</protein>
<keyword evidence="2 4" id="KW-1133">Transmembrane helix</keyword>
<dbReference type="RefSeq" id="WP_254153290.1">
    <property type="nucleotide sequence ID" value="NZ_JAHESD010000014.1"/>
</dbReference>
<feature type="transmembrane region" description="Helical" evidence="4">
    <location>
        <begin position="155"/>
        <end position="175"/>
    </location>
</feature>
<gene>
    <name evidence="5" type="ORF">KK060_08545</name>
</gene>
<name>A0ABS5VRD8_9BACT</name>
<comment type="caution">
    <text evidence="5">The sequence shown here is derived from an EMBL/GenBank/DDBJ whole genome shotgun (WGS) entry which is preliminary data.</text>
</comment>
<feature type="transmembrane region" description="Helical" evidence="4">
    <location>
        <begin position="111"/>
        <end position="134"/>
    </location>
</feature>
<feature type="transmembrane region" description="Helical" evidence="4">
    <location>
        <begin position="326"/>
        <end position="349"/>
    </location>
</feature>
<dbReference type="PANTHER" id="PTHR23526">
    <property type="entry name" value="INTEGRAL MEMBRANE TRANSPORT PROTEIN-RELATED"/>
    <property type="match status" value="1"/>
</dbReference>
<feature type="transmembrane region" description="Helical" evidence="4">
    <location>
        <begin position="299"/>
        <end position="320"/>
    </location>
</feature>
<feature type="transmembrane region" description="Helical" evidence="4">
    <location>
        <begin position="82"/>
        <end position="105"/>
    </location>
</feature>
<feature type="transmembrane region" description="Helical" evidence="4">
    <location>
        <begin position="236"/>
        <end position="258"/>
    </location>
</feature>
<proteinExistence type="predicted"/>
<keyword evidence="3 4" id="KW-0472">Membrane</keyword>
<evidence type="ECO:0000313" key="5">
    <source>
        <dbReference type="EMBL" id="MBT1703324.1"/>
    </source>
</evidence>
<dbReference type="Proteomes" id="UP000772618">
    <property type="component" value="Unassembled WGS sequence"/>
</dbReference>
<feature type="transmembrane region" description="Helical" evidence="4">
    <location>
        <begin position="361"/>
        <end position="382"/>
    </location>
</feature>
<reference evidence="5 6" key="1">
    <citation type="submission" date="2021-05" db="EMBL/GenBank/DDBJ databases">
        <title>A Polyphasic approach of four new species of the genus Ohtaekwangia: Ohtaekwangia histidinii sp. nov., Ohtaekwangia cretensis sp. nov., Ohtaekwangia indiensis sp. nov., Ohtaekwangia reichenbachii sp. nov. from diverse environment.</title>
        <authorList>
            <person name="Octaviana S."/>
        </authorList>
    </citation>
    <scope>NUCLEOTIDE SEQUENCE [LARGE SCALE GENOMIC DNA]</scope>
    <source>
        <strain evidence="5 6">PWU20</strain>
    </source>
</reference>
<dbReference type="InterPro" id="IPR052528">
    <property type="entry name" value="Sugar_transport-like"/>
</dbReference>
<dbReference type="EMBL" id="JAHESD010000014">
    <property type="protein sequence ID" value="MBT1703324.1"/>
    <property type="molecule type" value="Genomic_DNA"/>
</dbReference>
<feature type="transmembrane region" description="Helical" evidence="4">
    <location>
        <begin position="21"/>
        <end position="46"/>
    </location>
</feature>
<keyword evidence="1 4" id="KW-0812">Transmembrane</keyword>
<feature type="transmembrane region" description="Helical" evidence="4">
    <location>
        <begin position="52"/>
        <end position="75"/>
    </location>
</feature>
<evidence type="ECO:0000256" key="3">
    <source>
        <dbReference type="ARBA" id="ARBA00023136"/>
    </source>
</evidence>
<feature type="transmembrane region" description="Helical" evidence="4">
    <location>
        <begin position="187"/>
        <end position="208"/>
    </location>
</feature>
<organism evidence="5 6">
    <name type="scientific">Chryseosolibacter indicus</name>
    <dbReference type="NCBI Taxonomy" id="2782351"/>
    <lineage>
        <taxon>Bacteria</taxon>
        <taxon>Pseudomonadati</taxon>
        <taxon>Bacteroidota</taxon>
        <taxon>Cytophagia</taxon>
        <taxon>Cytophagales</taxon>
        <taxon>Chryseotaleaceae</taxon>
        <taxon>Chryseosolibacter</taxon>
    </lineage>
</organism>
<feature type="transmembrane region" description="Helical" evidence="4">
    <location>
        <begin position="418"/>
        <end position="437"/>
    </location>
</feature>
<evidence type="ECO:0000256" key="1">
    <source>
        <dbReference type="ARBA" id="ARBA00022692"/>
    </source>
</evidence>
<keyword evidence="6" id="KW-1185">Reference proteome</keyword>
<dbReference type="InterPro" id="IPR011701">
    <property type="entry name" value="MFS"/>
</dbReference>
<evidence type="ECO:0000313" key="6">
    <source>
        <dbReference type="Proteomes" id="UP000772618"/>
    </source>
</evidence>
<dbReference type="SUPFAM" id="SSF103473">
    <property type="entry name" value="MFS general substrate transporter"/>
    <property type="match status" value="1"/>
</dbReference>